<evidence type="ECO:0000259" key="3">
    <source>
        <dbReference type="Pfam" id="PF13116"/>
    </source>
</evidence>
<dbReference type="PANTHER" id="PTHR38690">
    <property type="entry name" value="PROTEASE-RELATED"/>
    <property type="match status" value="1"/>
</dbReference>
<gene>
    <name evidence="4" type="ORF">ICHIAU1_09850</name>
</gene>
<keyword evidence="2" id="KW-0472">Membrane</keyword>
<sequence>MFAVPIQGIRALFARQWFRRTVGGVLATTIGLWVVAACVLQFWLFPRIDTYREPLADAVGAALGVQVEVGELTADWAHLHPRFTLDDVAVFDSKHQLAVRLSRLKAEISWLPLLTGSLRFRTLVVETPSLDFRRDVAGHLFLSGLPLDGSGDFRVDALLEQGDINLHSEQILWSDAMRRAPTLAIKDVQLNLQSRGARHRLDALLAPPDALGKPLHLRADWSGRSFSDWMTWQSTVSIETKDIDLAGWSAWVDYPLPVESGRGKFDLSVSANGLTITQVEGLIAVSQLKVKLAPELKPLQLQQLTSDVSFQRQGDGQTTQLKLKGLTFTDASGKVEPVADVFIKRQLGTAGDLSTQDLTFRASRLDLARIKNVALYMPLPERFRQMLASTAPAGVLEKLKIYGSLTGEALTEYSAQGAFKDLAMRSEDGQAYVRGLTGSVDMTQQAGKLLLDSGSSVLAAPNILPVSEVPLEQLSGQVSWNKTSDLLTVKLKNLQLRNADLQAEANGTWSGTLDPAAIEADKAGKIDMKIAFDYAKPESGWKYIPLSASADISKWAKSAIYGGTITGFRIEMDGRVWDMPYGSPEPGSAPGSSEAVGAPGKFYLGFKTKNMTVKYADGYPALENLDASFDMHQNQIRIIANKGQINGMKFSSIQANMPDVSAFENHLMVSGQAEGPTASAVSFLKNTPLADHIHHFADDMSAEGSGKLDIAVNLNMVNAADVKVEGQYTFVNNRLVVVPNAPAVSAVHGAIQFTERTVDSQDLQGQWSGEPLAIRIATDAQGTSINASGRASVAELRHYYGLSVFEQLSGKTEWQARVLMRGDKVDLSLASDLKGITSSLPEPFNKSAGSLLPLSVSRQSAAPTNRKGMESLSQIWRLTLGNAASATLGANAKGQIVRGKVVLGSGQAQPLTEQAGLQLESLKPVDLDFWLKALGVGVGGQNGTSVASRTPRPPLTLSLKAPLIKAFGRKFQDFKANVQATPNRTTIQMGSRELQGDMDWYPAGTADGGDRGLLQGHLNRLDLTAATDTQPGNGSSLKQEIDALPDLAFKVDELFWQGKPWGKLNFRAKNQKSAQNQSWRVDPFQLEGPDLKLSGRLNWVVRGVGAAGTQGSLTSMDFKLNSPQVGNLLTKLGYPGTVKRGAASMEGQVSWPSNPFGFDPANLSGNFKMAAKNGQFSKMDPGVGRLLGLLSLQSLPQRVSLDFRDIFSEGLAFESIEGRFDIRDGLMKTSDLEMDAPSATVLMRGETNLATQTQDVMVTVRPALSNSVALGVTVLNPIAGAVTFAAQKVLGDPLSKVFSFQYHITGTWSDPLVDKEAPTQQPAAPSTPRAPQNP</sequence>
<organism evidence="4 5">
    <name type="scientific">Fluviibacter phosphoraccumulans</name>
    <dbReference type="NCBI Taxonomy" id="1751046"/>
    <lineage>
        <taxon>Bacteria</taxon>
        <taxon>Pseudomonadati</taxon>
        <taxon>Pseudomonadota</taxon>
        <taxon>Betaproteobacteria</taxon>
        <taxon>Rhodocyclales</taxon>
        <taxon>Fluviibacteraceae</taxon>
        <taxon>Fluviibacter</taxon>
    </lineage>
</organism>
<dbReference type="Pfam" id="PF13116">
    <property type="entry name" value="YhdP"/>
    <property type="match status" value="1"/>
</dbReference>
<evidence type="ECO:0000256" key="1">
    <source>
        <dbReference type="SAM" id="MobiDB-lite"/>
    </source>
</evidence>
<dbReference type="PANTHER" id="PTHR38690:SF1">
    <property type="entry name" value="PROTEASE"/>
    <property type="match status" value="1"/>
</dbReference>
<protein>
    <recommendedName>
        <fullName evidence="3">YhdP central domain-containing protein</fullName>
    </recommendedName>
</protein>
<dbReference type="Proteomes" id="UP000463961">
    <property type="component" value="Chromosome"/>
</dbReference>
<dbReference type="InterPro" id="IPR011836">
    <property type="entry name" value="YhdP"/>
</dbReference>
<accession>A0A7R6QWJ4</accession>
<dbReference type="InterPro" id="IPR025263">
    <property type="entry name" value="YhdP_central"/>
</dbReference>
<keyword evidence="5" id="KW-1185">Reference proteome</keyword>
<feature type="compositionally biased region" description="Low complexity" evidence="1">
    <location>
        <begin position="1318"/>
        <end position="1334"/>
    </location>
</feature>
<evidence type="ECO:0000313" key="4">
    <source>
        <dbReference type="EMBL" id="BBU68702.1"/>
    </source>
</evidence>
<evidence type="ECO:0000313" key="5">
    <source>
        <dbReference type="Proteomes" id="UP000463961"/>
    </source>
</evidence>
<feature type="domain" description="YhdP central" evidence="3">
    <location>
        <begin position="17"/>
        <end position="1313"/>
    </location>
</feature>
<feature type="transmembrane region" description="Helical" evidence="2">
    <location>
        <begin position="21"/>
        <end position="45"/>
    </location>
</feature>
<name>A0A7R6QWJ4_9RHOO</name>
<dbReference type="EMBL" id="AP022345">
    <property type="protein sequence ID" value="BBU68702.1"/>
    <property type="molecule type" value="Genomic_DNA"/>
</dbReference>
<proteinExistence type="predicted"/>
<feature type="region of interest" description="Disordered" evidence="1">
    <location>
        <begin position="1311"/>
        <end position="1334"/>
    </location>
</feature>
<dbReference type="NCBIfam" id="TIGR02099">
    <property type="entry name" value="YhdP family protein"/>
    <property type="match status" value="1"/>
</dbReference>
<keyword evidence="2" id="KW-1133">Transmembrane helix</keyword>
<reference evidence="5" key="1">
    <citation type="submission" date="2020-01" db="EMBL/GenBank/DDBJ databases">
        <title>Phosphoaccumulans saitamaens gen. nov., sp. nov., a polyphosphate accumulating bacterium isolated from surface river water.</title>
        <authorList>
            <person name="Watanabe K."/>
            <person name="Suda W."/>
        </authorList>
    </citation>
    <scope>NUCLEOTIDE SEQUENCE [LARGE SCALE GENOMIC DNA]</scope>
    <source>
        <strain evidence="5">ICHIAU1</strain>
    </source>
</reference>
<keyword evidence="2" id="KW-0812">Transmembrane</keyword>
<evidence type="ECO:0000256" key="2">
    <source>
        <dbReference type="SAM" id="Phobius"/>
    </source>
</evidence>